<dbReference type="Pfam" id="PF00990">
    <property type="entry name" value="GGDEF"/>
    <property type="match status" value="1"/>
</dbReference>
<dbReference type="InterPro" id="IPR000160">
    <property type="entry name" value="GGDEF_dom"/>
</dbReference>
<dbReference type="Gene3D" id="3.30.450.40">
    <property type="match status" value="1"/>
</dbReference>
<dbReference type="PANTHER" id="PTHR45138:SF9">
    <property type="entry name" value="DIGUANYLATE CYCLASE DGCM-RELATED"/>
    <property type="match status" value="1"/>
</dbReference>
<dbReference type="PROSITE" id="PS50887">
    <property type="entry name" value="GGDEF"/>
    <property type="match status" value="1"/>
</dbReference>
<dbReference type="OrthoDB" id="9805474at2"/>
<dbReference type="GO" id="GO:0005886">
    <property type="term" value="C:plasma membrane"/>
    <property type="evidence" value="ECO:0007669"/>
    <property type="project" value="TreeGrafter"/>
</dbReference>
<dbReference type="CDD" id="cd01949">
    <property type="entry name" value="GGDEF"/>
    <property type="match status" value="1"/>
</dbReference>
<dbReference type="SMART" id="SM00267">
    <property type="entry name" value="GGDEF"/>
    <property type="match status" value="1"/>
</dbReference>
<name>A0A1U7P3J8_9DEIO</name>
<proteinExistence type="predicted"/>
<evidence type="ECO:0000313" key="3">
    <source>
        <dbReference type="Proteomes" id="UP000186607"/>
    </source>
</evidence>
<dbReference type="EMBL" id="MSTI01000020">
    <property type="protein sequence ID" value="OLV19728.1"/>
    <property type="molecule type" value="Genomic_DNA"/>
</dbReference>
<dbReference type="Proteomes" id="UP000186607">
    <property type="component" value="Unassembled WGS sequence"/>
</dbReference>
<dbReference type="InterPro" id="IPR050469">
    <property type="entry name" value="Diguanylate_Cyclase"/>
</dbReference>
<protein>
    <submittedName>
        <fullName evidence="2">Diguanylate cyclase/phosphodiesterase (GGDEF &amp; EAL domains) with PAS/PAC sensor(S)</fullName>
    </submittedName>
</protein>
<dbReference type="SMART" id="SM00065">
    <property type="entry name" value="GAF"/>
    <property type="match status" value="1"/>
</dbReference>
<dbReference type="Gene3D" id="3.30.70.270">
    <property type="match status" value="1"/>
</dbReference>
<dbReference type="GO" id="GO:0052621">
    <property type="term" value="F:diguanylate cyclase activity"/>
    <property type="evidence" value="ECO:0007669"/>
    <property type="project" value="TreeGrafter"/>
</dbReference>
<gene>
    <name evidence="2" type="ORF">BOO71_0001549</name>
</gene>
<dbReference type="GO" id="GO:0043709">
    <property type="term" value="P:cell adhesion involved in single-species biofilm formation"/>
    <property type="evidence" value="ECO:0007669"/>
    <property type="project" value="TreeGrafter"/>
</dbReference>
<organism evidence="2 3">
    <name type="scientific">Deinococcus marmoris</name>
    <dbReference type="NCBI Taxonomy" id="249408"/>
    <lineage>
        <taxon>Bacteria</taxon>
        <taxon>Thermotogati</taxon>
        <taxon>Deinococcota</taxon>
        <taxon>Deinococci</taxon>
        <taxon>Deinococcales</taxon>
        <taxon>Deinococcaceae</taxon>
        <taxon>Deinococcus</taxon>
    </lineage>
</organism>
<evidence type="ECO:0000259" key="1">
    <source>
        <dbReference type="PROSITE" id="PS50887"/>
    </source>
</evidence>
<dbReference type="InterPro" id="IPR003018">
    <property type="entry name" value="GAF"/>
</dbReference>
<feature type="domain" description="GGDEF" evidence="1">
    <location>
        <begin position="222"/>
        <end position="352"/>
    </location>
</feature>
<dbReference type="Pfam" id="PF01590">
    <property type="entry name" value="GAF"/>
    <property type="match status" value="1"/>
</dbReference>
<dbReference type="NCBIfam" id="TIGR00254">
    <property type="entry name" value="GGDEF"/>
    <property type="match status" value="1"/>
</dbReference>
<dbReference type="RefSeq" id="WP_075830439.1">
    <property type="nucleotide sequence ID" value="NZ_MSTI01000020.1"/>
</dbReference>
<dbReference type="AlphaFoldDB" id="A0A1U7P3J8"/>
<dbReference type="STRING" id="249408.BOO71_0001549"/>
<keyword evidence="3" id="KW-1185">Reference proteome</keyword>
<dbReference type="InterPro" id="IPR043128">
    <property type="entry name" value="Rev_trsase/Diguanyl_cyclase"/>
</dbReference>
<accession>A0A1U7P3J8</accession>
<evidence type="ECO:0000313" key="2">
    <source>
        <dbReference type="EMBL" id="OLV19728.1"/>
    </source>
</evidence>
<dbReference type="InterPro" id="IPR029787">
    <property type="entry name" value="Nucleotide_cyclase"/>
</dbReference>
<comment type="caution">
    <text evidence="2">The sequence shown here is derived from an EMBL/GenBank/DDBJ whole genome shotgun (WGS) entry which is preliminary data.</text>
</comment>
<dbReference type="SUPFAM" id="SSF55781">
    <property type="entry name" value="GAF domain-like"/>
    <property type="match status" value="1"/>
</dbReference>
<dbReference type="GO" id="GO:1902201">
    <property type="term" value="P:negative regulation of bacterial-type flagellum-dependent cell motility"/>
    <property type="evidence" value="ECO:0007669"/>
    <property type="project" value="TreeGrafter"/>
</dbReference>
<dbReference type="InterPro" id="IPR029016">
    <property type="entry name" value="GAF-like_dom_sf"/>
</dbReference>
<dbReference type="SUPFAM" id="SSF55073">
    <property type="entry name" value="Nucleotide cyclase"/>
    <property type="match status" value="1"/>
</dbReference>
<dbReference type="PANTHER" id="PTHR45138">
    <property type="entry name" value="REGULATORY COMPONENTS OF SENSORY TRANSDUCTION SYSTEM"/>
    <property type="match status" value="1"/>
</dbReference>
<reference evidence="2 3" key="1">
    <citation type="submission" date="2017-01" db="EMBL/GenBank/DDBJ databases">
        <title>Genome Analysis of Deinococcus marmoris KOPRI26562.</title>
        <authorList>
            <person name="Kim J.H."/>
            <person name="Oh H.-M."/>
        </authorList>
    </citation>
    <scope>NUCLEOTIDE SEQUENCE [LARGE SCALE GENOMIC DNA]</scope>
    <source>
        <strain evidence="2 3">KOPRI26562</strain>
    </source>
</reference>
<sequence length="359" mass="40062">MIRSETTLLARYHQLVQVLASLARSSHGVDAVVQAVHQQAGTLFSAHSTLLALRQPGGDWLWEVYEDQRRYSQRLPFYPEGILENVLHGEALSIPDIDAYLLEYPVRFRRVMDNGKVMLNVQAEEELAGPPTVSMLFVPLEVRGERTGVLSIQSYEAHAFDDTDLEFLQLLAQHVSIALENAALREELEHLTRTDMLTGLPNRRAFYHDVPLALDIARQEGKELHLVMLDVHEFKRINDSFGHQTGDEVLSILAQVLGRTFVSPDTAFRLSGDEFALLIWGTARRLDELTTRLTHGLRTAAWPGTLGPIVLQGGVAQPLPGAGLEEWLSLADARMYHAKRQRTVENVAYGGLDFGDGLG</sequence>